<evidence type="ECO:0000256" key="1">
    <source>
        <dbReference type="SAM" id="MobiDB-lite"/>
    </source>
</evidence>
<evidence type="ECO:0000313" key="3">
    <source>
        <dbReference type="Proteomes" id="UP001499878"/>
    </source>
</evidence>
<reference evidence="3" key="1">
    <citation type="journal article" date="2019" name="Int. J. Syst. Evol. Microbiol.">
        <title>The Global Catalogue of Microorganisms (GCM) 10K type strain sequencing project: providing services to taxonomists for standard genome sequencing and annotation.</title>
        <authorList>
            <consortium name="The Broad Institute Genomics Platform"/>
            <consortium name="The Broad Institute Genome Sequencing Center for Infectious Disease"/>
            <person name="Wu L."/>
            <person name="Ma J."/>
        </authorList>
    </citation>
    <scope>NUCLEOTIDE SEQUENCE [LARGE SCALE GENOMIC DNA]</scope>
    <source>
        <strain evidence="3">JCM 18306</strain>
    </source>
</reference>
<dbReference type="Proteomes" id="UP001499878">
    <property type="component" value="Unassembled WGS sequence"/>
</dbReference>
<evidence type="ECO:0000313" key="2">
    <source>
        <dbReference type="EMBL" id="GAA5207882.1"/>
    </source>
</evidence>
<keyword evidence="3" id="KW-1185">Reference proteome</keyword>
<gene>
    <name evidence="2" type="ORF">GCM10023323_25200</name>
</gene>
<proteinExistence type="predicted"/>
<sequence length="122" mass="13094">MKDEAYFDIASQAISSDPLWGERIATGVFHIEYEHPLTADQWLCGVRPTRADPAHVAVPFSPRPARTGPVPSRPAPRSRRPGRGRSPARSSVDGHSSSGAVAGPSQASSRHRALRMSSSDPV</sequence>
<name>A0ABP9T1L7_9ACTN</name>
<dbReference type="EMBL" id="BAABJR010000005">
    <property type="protein sequence ID" value="GAA5207882.1"/>
    <property type="molecule type" value="Genomic_DNA"/>
</dbReference>
<feature type="region of interest" description="Disordered" evidence="1">
    <location>
        <begin position="55"/>
        <end position="122"/>
    </location>
</feature>
<organism evidence="2 3">
    <name type="scientific">Streptomyces thinghirensis</name>
    <dbReference type="NCBI Taxonomy" id="551547"/>
    <lineage>
        <taxon>Bacteria</taxon>
        <taxon>Bacillati</taxon>
        <taxon>Actinomycetota</taxon>
        <taxon>Actinomycetes</taxon>
        <taxon>Kitasatosporales</taxon>
        <taxon>Streptomycetaceae</taxon>
        <taxon>Streptomyces</taxon>
    </lineage>
</organism>
<accession>A0ABP9T1L7</accession>
<protein>
    <submittedName>
        <fullName evidence="2">Uncharacterized protein</fullName>
    </submittedName>
</protein>
<comment type="caution">
    <text evidence="2">The sequence shown here is derived from an EMBL/GenBank/DDBJ whole genome shotgun (WGS) entry which is preliminary data.</text>
</comment>